<feature type="transmembrane region" description="Helical" evidence="1">
    <location>
        <begin position="29"/>
        <end position="47"/>
    </location>
</feature>
<proteinExistence type="predicted"/>
<organism evidence="2 3">
    <name type="scientific">Saccharothrix texasensis</name>
    <dbReference type="NCBI Taxonomy" id="103734"/>
    <lineage>
        <taxon>Bacteria</taxon>
        <taxon>Bacillati</taxon>
        <taxon>Actinomycetota</taxon>
        <taxon>Actinomycetes</taxon>
        <taxon>Pseudonocardiales</taxon>
        <taxon>Pseudonocardiaceae</taxon>
        <taxon>Saccharothrix</taxon>
    </lineage>
</organism>
<dbReference type="EMBL" id="RJKM01000001">
    <property type="protein sequence ID" value="ROP40452.1"/>
    <property type="molecule type" value="Genomic_DNA"/>
</dbReference>
<keyword evidence="1" id="KW-1133">Transmembrane helix</keyword>
<evidence type="ECO:0000313" key="2">
    <source>
        <dbReference type="EMBL" id="ROP40452.1"/>
    </source>
</evidence>
<comment type="caution">
    <text evidence="2">The sequence shown here is derived from an EMBL/GenBank/DDBJ whole genome shotgun (WGS) entry which is preliminary data.</text>
</comment>
<evidence type="ECO:0000256" key="1">
    <source>
        <dbReference type="SAM" id="Phobius"/>
    </source>
</evidence>
<keyword evidence="3" id="KW-1185">Reference proteome</keyword>
<feature type="transmembrane region" description="Helical" evidence="1">
    <location>
        <begin position="53"/>
        <end position="73"/>
    </location>
</feature>
<dbReference type="RefSeq" id="WP_123745747.1">
    <property type="nucleotide sequence ID" value="NZ_RJKM01000001.1"/>
</dbReference>
<evidence type="ECO:0008006" key="4">
    <source>
        <dbReference type="Google" id="ProtNLM"/>
    </source>
</evidence>
<dbReference type="OrthoDB" id="5190621at2"/>
<sequence length="152" mass="15999">MSQDSSEGKTEWTHEAVVRRLAGEMYRSALWAALGTVAVGVILWTVLAGVPGLVAALIGGAIACLSSAATLLLMHRTAAMPLQVIMVAAFAGFMGKLILLFAVMLLLRQFPVLHTNALALTMAATILVATAMEVRASKRSRSQIVIPTPGNT</sequence>
<keyword evidence="1" id="KW-0812">Transmembrane</keyword>
<name>A0A3N1HDT9_9PSEU</name>
<dbReference type="AlphaFoldDB" id="A0A3N1HDT9"/>
<gene>
    <name evidence="2" type="ORF">EDD40_5864</name>
</gene>
<protein>
    <recommendedName>
        <fullName evidence="4">ATP synthase protein I</fullName>
    </recommendedName>
</protein>
<evidence type="ECO:0000313" key="3">
    <source>
        <dbReference type="Proteomes" id="UP000268727"/>
    </source>
</evidence>
<reference evidence="2 3" key="1">
    <citation type="submission" date="2018-11" db="EMBL/GenBank/DDBJ databases">
        <title>Sequencing the genomes of 1000 actinobacteria strains.</title>
        <authorList>
            <person name="Klenk H.-P."/>
        </authorList>
    </citation>
    <scope>NUCLEOTIDE SEQUENCE [LARGE SCALE GENOMIC DNA]</scope>
    <source>
        <strain evidence="2 3">DSM 44231</strain>
    </source>
</reference>
<feature type="transmembrane region" description="Helical" evidence="1">
    <location>
        <begin position="113"/>
        <end position="132"/>
    </location>
</feature>
<feature type="transmembrane region" description="Helical" evidence="1">
    <location>
        <begin position="85"/>
        <end position="107"/>
    </location>
</feature>
<accession>A0A3N1HDT9</accession>
<dbReference type="Proteomes" id="UP000268727">
    <property type="component" value="Unassembled WGS sequence"/>
</dbReference>
<keyword evidence="1" id="KW-0472">Membrane</keyword>